<accession>A0AAT9H8K0</accession>
<feature type="region of interest" description="Disordered" evidence="1">
    <location>
        <begin position="1"/>
        <end position="20"/>
    </location>
</feature>
<evidence type="ECO:0008006" key="3">
    <source>
        <dbReference type="Google" id="ProtNLM"/>
    </source>
</evidence>
<reference evidence="2" key="2">
    <citation type="submission" date="2024-07" db="EMBL/GenBank/DDBJ databases">
        <title>Streptomyces haneummycinica sp. nov., a new antibiotic-producing actinobacterium isolated from marine sediment.</title>
        <authorList>
            <person name="Uemura M."/>
            <person name="Hamada M."/>
            <person name="Hirano S."/>
            <person name="Kobayashi K."/>
            <person name="Ohshiro T."/>
            <person name="Kobayashi T."/>
            <person name="Terahara T."/>
        </authorList>
    </citation>
    <scope>NUCLEOTIDE SEQUENCE</scope>
    <source>
        <strain evidence="2">KM77-8</strain>
    </source>
</reference>
<evidence type="ECO:0000313" key="2">
    <source>
        <dbReference type="EMBL" id="BFO13722.1"/>
    </source>
</evidence>
<feature type="compositionally biased region" description="Low complexity" evidence="1">
    <location>
        <begin position="56"/>
        <end position="66"/>
    </location>
</feature>
<sequence>MEAPKASPRSELPGTPGEFCVMNARDLAESPEAEPYRTITAPAPSSRRPRSRDAQHGVPVAVAVEVGGHGLPGRAGRRDQHRTAEQPGEQDSRGSPTAPARNVLHNALPAISGA</sequence>
<name>A0AAT9H8K0_9ACTN</name>
<dbReference type="AlphaFoldDB" id="A0AAT9H8K0"/>
<dbReference type="EMBL" id="AP035768">
    <property type="protein sequence ID" value="BFO13722.1"/>
    <property type="molecule type" value="Genomic_DNA"/>
</dbReference>
<feature type="region of interest" description="Disordered" evidence="1">
    <location>
        <begin position="25"/>
        <end position="114"/>
    </location>
</feature>
<reference evidence="2" key="1">
    <citation type="submission" date="2024-06" db="EMBL/GenBank/DDBJ databases">
        <authorList>
            <consortium name="consrtm"/>
            <person name="Uemura M."/>
            <person name="Terahara T."/>
        </authorList>
    </citation>
    <scope>NUCLEOTIDE SEQUENCE</scope>
    <source>
        <strain evidence="2">KM77-8</strain>
    </source>
</reference>
<protein>
    <recommendedName>
        <fullName evidence="3">DUF397 domain-containing protein</fullName>
    </recommendedName>
</protein>
<gene>
    <name evidence="2" type="ORF">SHKM778_01100</name>
</gene>
<proteinExistence type="predicted"/>
<evidence type="ECO:0000256" key="1">
    <source>
        <dbReference type="SAM" id="MobiDB-lite"/>
    </source>
</evidence>
<organism evidence="2">
    <name type="scientific">Streptomyces haneummycinicus</name>
    <dbReference type="NCBI Taxonomy" id="3074435"/>
    <lineage>
        <taxon>Bacteria</taxon>
        <taxon>Bacillati</taxon>
        <taxon>Actinomycetota</taxon>
        <taxon>Actinomycetes</taxon>
        <taxon>Kitasatosporales</taxon>
        <taxon>Streptomycetaceae</taxon>
        <taxon>Streptomyces</taxon>
    </lineage>
</organism>